<accession>A0ABY8ARU7</accession>
<name>A0ABY8ARU7_9GAMM</name>
<gene>
    <name evidence="1" type="ORF">PXX05_09960</name>
</gene>
<dbReference type="EMBL" id="CP119078">
    <property type="protein sequence ID" value="WED42250.1"/>
    <property type="molecule type" value="Genomic_DNA"/>
</dbReference>
<proteinExistence type="predicted"/>
<evidence type="ECO:0000313" key="2">
    <source>
        <dbReference type="Proteomes" id="UP001222087"/>
    </source>
</evidence>
<sequence length="627" mass="71026">MPNLRNKKQYQQNSQIIALLVKENAYVVTEYDQSRVVKYFAEANFLFDSDYDDELWNLLAVPYFLTNAMKLHSDFSAELLNYLKKKCLEGKFQSAQLQGLLKQAVRALPHQPQLVSEMIELLKFLPENERKEIFQDKYVIETIGCNTQAISLLMREIKPLDSELTKSVLRKAFVHATFHAKPKVMVDLIKAVESYGDEFLQEIIQKNTLANAINNNPHLVPLLLEAGKKADLNVRRRIVSHVSIGNILMSATKTLLPDVFDALLREIKDIGPDCLAPHLLAANADGWNVLMHAIFQLPQVVPSLMATIRELPQEIQEKIFTKQISCGYTKRKLDPPYEEVYTKQGMTALDLALACLENAPSHTSLCQRLKRNVFLILDAIGLLSIATRFQCLRRAAISSRQLQLPHQVKEALFTSIFSLNNEKLIAKILPEENLSFSQVPPGVYWMVTYLNGDYRLALNSFFMDKGAKNDFLLGRACQGLIEEYTSSPLSSNSCVRFFQRPKYNNTELLILNGIMAISDIEGLDPKVCETLGNFLMLDENYELHAVKFLLKASEAIREEGAYNIYDKLVYNILRKKFAPELPEVSPQDNIGPPPVQWAILPPEQLFAQWQASSSANPDPLNSEFGVG</sequence>
<reference evidence="1 2" key="1">
    <citation type="submission" date="2023-02" db="EMBL/GenBank/DDBJ databases">
        <title>Genome Sequence of L. cardiaca H63T.</title>
        <authorList>
            <person name="Lopez A.E."/>
            <person name="Cianciotto N.P."/>
        </authorList>
    </citation>
    <scope>NUCLEOTIDE SEQUENCE [LARGE SCALE GENOMIC DNA]</scope>
    <source>
        <strain evidence="1 2">H63</strain>
    </source>
</reference>
<keyword evidence="2" id="KW-1185">Reference proteome</keyword>
<evidence type="ECO:0008006" key="3">
    <source>
        <dbReference type="Google" id="ProtNLM"/>
    </source>
</evidence>
<dbReference type="RefSeq" id="WP_275088075.1">
    <property type="nucleotide sequence ID" value="NZ_CP119078.1"/>
</dbReference>
<protein>
    <recommendedName>
        <fullName evidence="3">Ankyrin repeats (3 copies)</fullName>
    </recommendedName>
</protein>
<dbReference type="InterPro" id="IPR036770">
    <property type="entry name" value="Ankyrin_rpt-contain_sf"/>
</dbReference>
<dbReference type="Gene3D" id="1.25.40.20">
    <property type="entry name" value="Ankyrin repeat-containing domain"/>
    <property type="match status" value="1"/>
</dbReference>
<organism evidence="1 2">
    <name type="scientific">Legionella cardiaca</name>
    <dbReference type="NCBI Taxonomy" id="1071983"/>
    <lineage>
        <taxon>Bacteria</taxon>
        <taxon>Pseudomonadati</taxon>
        <taxon>Pseudomonadota</taxon>
        <taxon>Gammaproteobacteria</taxon>
        <taxon>Legionellales</taxon>
        <taxon>Legionellaceae</taxon>
        <taxon>Legionella</taxon>
    </lineage>
</organism>
<dbReference type="Proteomes" id="UP001222087">
    <property type="component" value="Chromosome"/>
</dbReference>
<evidence type="ECO:0000313" key="1">
    <source>
        <dbReference type="EMBL" id="WED42250.1"/>
    </source>
</evidence>